<evidence type="ECO:0000313" key="7">
    <source>
        <dbReference type="EMBL" id="GAA2409003.1"/>
    </source>
</evidence>
<evidence type="ECO:0000256" key="1">
    <source>
        <dbReference type="ARBA" id="ARBA00004370"/>
    </source>
</evidence>
<proteinExistence type="predicted"/>
<dbReference type="EMBL" id="BAAASE010000006">
    <property type="protein sequence ID" value="GAA2409003.1"/>
    <property type="molecule type" value="Genomic_DNA"/>
</dbReference>
<feature type="transmembrane region" description="Helical" evidence="6">
    <location>
        <begin position="100"/>
        <end position="123"/>
    </location>
</feature>
<evidence type="ECO:0008006" key="9">
    <source>
        <dbReference type="Google" id="ProtNLM"/>
    </source>
</evidence>
<organism evidence="7 8">
    <name type="scientific">Streptomyces coeruleofuscus</name>
    <dbReference type="NCBI Taxonomy" id="66879"/>
    <lineage>
        <taxon>Bacteria</taxon>
        <taxon>Bacillati</taxon>
        <taxon>Actinomycetota</taxon>
        <taxon>Actinomycetes</taxon>
        <taxon>Kitasatosporales</taxon>
        <taxon>Streptomycetaceae</taxon>
        <taxon>Streptomyces</taxon>
    </lineage>
</organism>
<dbReference type="PANTHER" id="PTHR14948:SF44">
    <property type="entry name" value="PROLINE-RICH TRANSMEMBRANE PROTEIN 1-LIKE"/>
    <property type="match status" value="1"/>
</dbReference>
<keyword evidence="4 6" id="KW-0472">Membrane</keyword>
<keyword evidence="8" id="KW-1185">Reference proteome</keyword>
<dbReference type="RefSeq" id="WP_086845407.1">
    <property type="nucleotide sequence ID" value="NZ_BAAASE010000006.1"/>
</dbReference>
<comment type="caution">
    <text evidence="7">The sequence shown here is derived from an EMBL/GenBank/DDBJ whole genome shotgun (WGS) entry which is preliminary data.</text>
</comment>
<dbReference type="PANTHER" id="PTHR14948">
    <property type="entry name" value="NG5"/>
    <property type="match status" value="1"/>
</dbReference>
<evidence type="ECO:0000256" key="3">
    <source>
        <dbReference type="ARBA" id="ARBA00022989"/>
    </source>
</evidence>
<feature type="region of interest" description="Disordered" evidence="5">
    <location>
        <begin position="1"/>
        <end position="50"/>
    </location>
</feature>
<name>A0ABN3IM85_9ACTN</name>
<gene>
    <name evidence="7" type="ORF">GCM10010255_51230</name>
</gene>
<dbReference type="InterPro" id="IPR007593">
    <property type="entry name" value="CD225/Dispanin_fam"/>
</dbReference>
<dbReference type="Pfam" id="PF04505">
    <property type="entry name" value="CD225"/>
    <property type="match status" value="1"/>
</dbReference>
<comment type="subcellular location">
    <subcellularLocation>
        <location evidence="1">Membrane</location>
    </subcellularLocation>
</comment>
<dbReference type="Proteomes" id="UP001499986">
    <property type="component" value="Unassembled WGS sequence"/>
</dbReference>
<dbReference type="InterPro" id="IPR051423">
    <property type="entry name" value="CD225/Dispanin"/>
</dbReference>
<protein>
    <recommendedName>
        <fullName evidence="9">CD225/dispanin family protein</fullName>
    </recommendedName>
</protein>
<reference evidence="7 8" key="1">
    <citation type="journal article" date="2019" name="Int. J. Syst. Evol. Microbiol.">
        <title>The Global Catalogue of Microorganisms (GCM) 10K type strain sequencing project: providing services to taxonomists for standard genome sequencing and annotation.</title>
        <authorList>
            <consortium name="The Broad Institute Genomics Platform"/>
            <consortium name="The Broad Institute Genome Sequencing Center for Infectious Disease"/>
            <person name="Wu L."/>
            <person name="Ma J."/>
        </authorList>
    </citation>
    <scope>NUCLEOTIDE SEQUENCE [LARGE SCALE GENOMIC DNA]</scope>
    <source>
        <strain evidence="7 8">JCM 4358</strain>
    </source>
</reference>
<evidence type="ECO:0000256" key="6">
    <source>
        <dbReference type="SAM" id="Phobius"/>
    </source>
</evidence>
<evidence type="ECO:0000256" key="2">
    <source>
        <dbReference type="ARBA" id="ARBA00022692"/>
    </source>
</evidence>
<keyword evidence="3 6" id="KW-1133">Transmembrane helix</keyword>
<accession>A0ABN3IM85</accession>
<feature type="transmembrane region" description="Helical" evidence="6">
    <location>
        <begin position="57"/>
        <end position="79"/>
    </location>
</feature>
<evidence type="ECO:0000256" key="4">
    <source>
        <dbReference type="ARBA" id="ARBA00023136"/>
    </source>
</evidence>
<evidence type="ECO:0000256" key="5">
    <source>
        <dbReference type="SAM" id="MobiDB-lite"/>
    </source>
</evidence>
<evidence type="ECO:0000313" key="8">
    <source>
        <dbReference type="Proteomes" id="UP001499986"/>
    </source>
</evidence>
<keyword evidence="2 6" id="KW-0812">Transmembrane</keyword>
<sequence length="133" mass="14430">MADKHRVPPPDDEDWGDRTKWQDSSFSPHQEPPSQPQTWDQTHAPQGPVPESYMTPAILVTLLCFLPTGIAAIVFASQVSAKATTGDYQGAAQASRRARILILVSVGVGVLFWLILIIALSASDTSTEYMPAP</sequence>